<feature type="domain" description="Sporulation stage II protein D amidase enhancer LytB N-terminal" evidence="1">
    <location>
        <begin position="191"/>
        <end position="278"/>
    </location>
</feature>
<dbReference type="PANTHER" id="PTHR30032:SF4">
    <property type="entry name" value="AMIDASE ENHANCER"/>
    <property type="match status" value="1"/>
</dbReference>
<accession>A0A0C5XBH8</accession>
<reference evidence="2 3" key="1">
    <citation type="journal article" date="2015" name="Genome Announc.">
        <title>Complete Genome Sequence of Steroid-Transforming Nocardioides simplex VKM Ac-2033D.</title>
        <authorList>
            <person name="Shtratnikova V.Y."/>
            <person name="Schelkunov M.I."/>
            <person name="Pekov Y.A."/>
            <person name="Fokina V.V."/>
            <person name="Logacheva M.D."/>
            <person name="Sokolov S.L."/>
            <person name="Bragin E.Y."/>
            <person name="Ashapkin V.V."/>
            <person name="Donova M.V."/>
        </authorList>
    </citation>
    <scope>NUCLEOTIDE SEQUENCE [LARGE SCALE GENOMIC DNA]</scope>
    <source>
        <strain evidence="2 3">VKM Ac-2033D</strain>
    </source>
</reference>
<protein>
    <submittedName>
        <fullName evidence="2">SpoIID/LytB domain protein</fullName>
    </submittedName>
</protein>
<evidence type="ECO:0000313" key="3">
    <source>
        <dbReference type="Proteomes" id="UP000030300"/>
    </source>
</evidence>
<dbReference type="RefSeq" id="WP_052138914.1">
    <property type="nucleotide sequence ID" value="NZ_BJMC01000010.1"/>
</dbReference>
<dbReference type="KEGG" id="psim:KR76_20195"/>
<dbReference type="GO" id="GO:0030435">
    <property type="term" value="P:sporulation resulting in formation of a cellular spore"/>
    <property type="evidence" value="ECO:0007669"/>
    <property type="project" value="InterPro"/>
</dbReference>
<dbReference type="InterPro" id="IPR013486">
    <property type="entry name" value="SpoIID/LytB"/>
</dbReference>
<dbReference type="STRING" id="2045.KR76_20195"/>
<keyword evidence="3" id="KW-1185">Reference proteome</keyword>
<sequence length="387" mass="40240">MRLFPGSVAALALVAVTGLVGGAAVTPATAASPARALDSVTLVGSGYGHGKGMSQYGAKVAAERGSTAAQILSFYYPGTAAGRSGGSIAVLLTAATSNNVVVQHKSGLKVRSAQTGKVWKLGKKGAKRWRLTPVGTTKTRLSVKTKGWHVVRDIPGQAEFKGGAIRLYVPGGSAVYRGKLRSAVAGAGSARDTVNIVSVEQYLRGVVAAEMPASWSRAAVQAQAVAARTYAIFDRDTTNRGHFDVWDTTRSQVYRGVAGEHPLSDAAIKATAGQIRTYGGKPAFTQFSSSNGGYTVAGSQPYLVAKADPYDPKTQWSQTISAATLKKVFPGIGDITSVAVTQRDGKGSFGGRATLVKVTGTKGVATASGENFRSWLGLRSTLFEVRP</sequence>
<dbReference type="InterPro" id="IPR013693">
    <property type="entry name" value="SpoIID/LytB_N"/>
</dbReference>
<dbReference type="GO" id="GO:0030288">
    <property type="term" value="C:outer membrane-bounded periplasmic space"/>
    <property type="evidence" value="ECO:0007669"/>
    <property type="project" value="TreeGrafter"/>
</dbReference>
<dbReference type="Pfam" id="PF08486">
    <property type="entry name" value="SpoIID"/>
    <property type="match status" value="1"/>
</dbReference>
<name>A0A0C5XBH8_NOCSI</name>
<dbReference type="InterPro" id="IPR051922">
    <property type="entry name" value="Bact_Sporulation_Assoc"/>
</dbReference>
<organism evidence="2 3">
    <name type="scientific">Nocardioides simplex</name>
    <name type="common">Arthrobacter simplex</name>
    <dbReference type="NCBI Taxonomy" id="2045"/>
    <lineage>
        <taxon>Bacteria</taxon>
        <taxon>Bacillati</taxon>
        <taxon>Actinomycetota</taxon>
        <taxon>Actinomycetes</taxon>
        <taxon>Propionibacteriales</taxon>
        <taxon>Nocardioidaceae</taxon>
        <taxon>Pimelobacter</taxon>
    </lineage>
</organism>
<dbReference type="EMBL" id="CP009896">
    <property type="protein sequence ID" value="AJR18640.1"/>
    <property type="molecule type" value="Genomic_DNA"/>
</dbReference>
<dbReference type="AlphaFoldDB" id="A0A0C5XBH8"/>
<proteinExistence type="predicted"/>
<dbReference type="PANTHER" id="PTHR30032">
    <property type="entry name" value="N-ACETYLMURAMOYL-L-ALANINE AMIDASE-RELATED"/>
    <property type="match status" value="1"/>
</dbReference>
<evidence type="ECO:0000313" key="2">
    <source>
        <dbReference type="EMBL" id="AJR18640.1"/>
    </source>
</evidence>
<evidence type="ECO:0000259" key="1">
    <source>
        <dbReference type="Pfam" id="PF08486"/>
    </source>
</evidence>
<dbReference type="NCBIfam" id="TIGR02669">
    <property type="entry name" value="SpoIID_LytB"/>
    <property type="match status" value="1"/>
</dbReference>
<dbReference type="HOGENOM" id="CLU_719305_0_0_11"/>
<dbReference type="Proteomes" id="UP000030300">
    <property type="component" value="Chromosome"/>
</dbReference>
<dbReference type="GeneID" id="96611118"/>
<gene>
    <name evidence="2" type="ORF">KR76_20195</name>
</gene>
<dbReference type="OrthoDB" id="9773852at2"/>